<feature type="transmembrane region" description="Helical" evidence="1">
    <location>
        <begin position="109"/>
        <end position="131"/>
    </location>
</feature>
<evidence type="ECO:0000256" key="1">
    <source>
        <dbReference type="SAM" id="Phobius"/>
    </source>
</evidence>
<keyword evidence="1" id="KW-0472">Membrane</keyword>
<proteinExistence type="predicted"/>
<organism evidence="2 3">
    <name type="scientific">Heyndrickxia vini</name>
    <dbReference type="NCBI Taxonomy" id="1476025"/>
    <lineage>
        <taxon>Bacteria</taxon>
        <taxon>Bacillati</taxon>
        <taxon>Bacillota</taxon>
        <taxon>Bacilli</taxon>
        <taxon>Bacillales</taxon>
        <taxon>Bacillaceae</taxon>
        <taxon>Heyndrickxia</taxon>
    </lineage>
</organism>
<protein>
    <recommendedName>
        <fullName evidence="4">NADH dehydrogenase subunit 6</fullName>
    </recommendedName>
</protein>
<keyword evidence="1" id="KW-1133">Transmembrane helix</keyword>
<reference evidence="2 3" key="1">
    <citation type="submission" date="2020-11" db="EMBL/GenBank/DDBJ databases">
        <title>Taxonomic evaluation of the Bacillus sporothermodurans group of bacteria based on whole genome sequences.</title>
        <authorList>
            <person name="Fiedler G."/>
            <person name="Herbstmann A.-D."/>
            <person name="Doll E."/>
            <person name="Wenning M."/>
            <person name="Brinks E."/>
            <person name="Kabisch J."/>
            <person name="Breitenwieser F."/>
            <person name="Lappann M."/>
            <person name="Boehnlein C."/>
            <person name="Franz C."/>
        </authorList>
    </citation>
    <scope>NUCLEOTIDE SEQUENCE [LARGE SCALE GENOMIC DNA]</scope>
    <source>
        <strain evidence="2 3">JCM 19841</strain>
    </source>
</reference>
<feature type="transmembrane region" description="Helical" evidence="1">
    <location>
        <begin position="46"/>
        <end position="71"/>
    </location>
</feature>
<name>A0ABX7E3M4_9BACI</name>
<sequence length="174" mass="19828">MSLILFIGLLGVLLVLFFKNPIINMIGENNKIVHKLQAAYWYQNHWLSGLFLFLVNAVLFFATIAILFALLYLFIPIVHILVMFFAVFGSILLWIIINKAWQGTKRNQLKMGAIGSSFYLLLTFVFLIWFITLKPSYPGEDTFMEAIGLLFAIIVTSVACITCFVFTGCSRRKV</sequence>
<gene>
    <name evidence="2" type="ORF">I5776_02780</name>
</gene>
<feature type="transmembrane region" description="Helical" evidence="1">
    <location>
        <begin position="77"/>
        <end position="97"/>
    </location>
</feature>
<keyword evidence="3" id="KW-1185">Reference proteome</keyword>
<accession>A0ABX7E3M4</accession>
<feature type="transmembrane region" description="Helical" evidence="1">
    <location>
        <begin position="6"/>
        <end position="26"/>
    </location>
</feature>
<dbReference type="EMBL" id="CP065425">
    <property type="protein sequence ID" value="QQZ09915.1"/>
    <property type="molecule type" value="Genomic_DNA"/>
</dbReference>
<evidence type="ECO:0000313" key="3">
    <source>
        <dbReference type="Proteomes" id="UP000595691"/>
    </source>
</evidence>
<feature type="transmembrane region" description="Helical" evidence="1">
    <location>
        <begin position="143"/>
        <end position="166"/>
    </location>
</feature>
<keyword evidence="1" id="KW-0812">Transmembrane</keyword>
<evidence type="ECO:0008006" key="4">
    <source>
        <dbReference type="Google" id="ProtNLM"/>
    </source>
</evidence>
<dbReference type="Proteomes" id="UP000595691">
    <property type="component" value="Chromosome"/>
</dbReference>
<evidence type="ECO:0000313" key="2">
    <source>
        <dbReference type="EMBL" id="QQZ09915.1"/>
    </source>
</evidence>
<dbReference type="RefSeq" id="WP_202778866.1">
    <property type="nucleotide sequence ID" value="NZ_CP065425.1"/>
</dbReference>